<sequence>MSIKLRLVLSYVAMTVIPVVLFALIAVGVASLLFKKPEDGSATKIPAAWAASNELDELTAGLKFMAENDPDRLGDAAFLTKTSERLQGLHAELVVAKNGAVAYASPEAGDASGLYERLREVRPNDERPSWGKKKFDGEYSVVKYAFSFSDAGQGEIFVLYDMGGFFGSMRSLFLIAFAALLIAVALTNGLLTFLVSRSMIKPLRSLQLAAERIKDGQLDRHVNLKRKDEIGKLGEAFEAMRIRLNDSIRLQLQYEDNRKELIASISHDLKTPIAGIKACVEGIQDGIADTAPKRNKYIGMIANKANDMDRLIDELFLFSKLDLNRLPFQLEPTELGAYLTDCVEELRADPRLAGIDIVGPVGGPGKVYVLADREKLRRVFMNVVENSLRHMAKPHRELVVAWTGGEAEATIRITDNGAGIPPEALPHVFDRFYRAERSRNTDTGGSGLGLAIVSQIVEGHGGRAWAESREGVGTSIYFTLKKTEMDGVRA</sequence>
<keyword evidence="6" id="KW-0808">Transferase</keyword>
<feature type="domain" description="Histidine kinase" evidence="13">
    <location>
        <begin position="264"/>
        <end position="484"/>
    </location>
</feature>
<protein>
    <recommendedName>
        <fullName evidence="3">histidine kinase</fullName>
        <ecNumber evidence="3">2.7.13.3</ecNumber>
    </recommendedName>
</protein>
<keyword evidence="16" id="KW-1185">Reference proteome</keyword>
<comment type="catalytic activity">
    <reaction evidence="1">
        <text>ATP + protein L-histidine = ADP + protein N-phospho-L-histidine.</text>
        <dbReference type="EC" id="2.7.13.3"/>
    </reaction>
</comment>
<dbReference type="InterPro" id="IPR003660">
    <property type="entry name" value="HAMP_dom"/>
</dbReference>
<dbReference type="PANTHER" id="PTHR42878">
    <property type="entry name" value="TWO-COMPONENT HISTIDINE KINASE"/>
    <property type="match status" value="1"/>
</dbReference>
<organism evidence="15 16">
    <name type="scientific">Cohnella hashimotonis</name>
    <dbReference type="NCBI Taxonomy" id="2826895"/>
    <lineage>
        <taxon>Bacteria</taxon>
        <taxon>Bacillati</taxon>
        <taxon>Bacillota</taxon>
        <taxon>Bacilli</taxon>
        <taxon>Bacillales</taxon>
        <taxon>Paenibacillaceae</taxon>
        <taxon>Cohnella</taxon>
    </lineage>
</organism>
<dbReference type="InterPro" id="IPR003661">
    <property type="entry name" value="HisK_dim/P_dom"/>
</dbReference>
<dbReference type="SMART" id="SM00304">
    <property type="entry name" value="HAMP"/>
    <property type="match status" value="1"/>
</dbReference>
<dbReference type="SMART" id="SM00388">
    <property type="entry name" value="HisKA"/>
    <property type="match status" value="1"/>
</dbReference>
<dbReference type="PRINTS" id="PR00344">
    <property type="entry name" value="BCTRLSENSOR"/>
</dbReference>
<keyword evidence="9 15" id="KW-0067">ATP-binding</keyword>
<dbReference type="CDD" id="cd00082">
    <property type="entry name" value="HisKA"/>
    <property type="match status" value="1"/>
</dbReference>
<evidence type="ECO:0000256" key="3">
    <source>
        <dbReference type="ARBA" id="ARBA00012438"/>
    </source>
</evidence>
<gene>
    <name evidence="15" type="ORF">KB449_09725</name>
</gene>
<evidence type="ECO:0000256" key="4">
    <source>
        <dbReference type="ARBA" id="ARBA00022475"/>
    </source>
</evidence>
<dbReference type="Gene3D" id="3.30.565.10">
    <property type="entry name" value="Histidine kinase-like ATPase, C-terminal domain"/>
    <property type="match status" value="1"/>
</dbReference>
<evidence type="ECO:0000256" key="10">
    <source>
        <dbReference type="ARBA" id="ARBA00023012"/>
    </source>
</evidence>
<name>A0ABT6TEI9_9BACL</name>
<evidence type="ECO:0000313" key="15">
    <source>
        <dbReference type="EMBL" id="MDI4645240.1"/>
    </source>
</evidence>
<dbReference type="InterPro" id="IPR003594">
    <property type="entry name" value="HATPase_dom"/>
</dbReference>
<dbReference type="SMART" id="SM00387">
    <property type="entry name" value="HATPase_c"/>
    <property type="match status" value="1"/>
</dbReference>
<keyword evidence="12" id="KW-1133">Transmembrane helix</keyword>
<evidence type="ECO:0000256" key="11">
    <source>
        <dbReference type="ARBA" id="ARBA00023136"/>
    </source>
</evidence>
<dbReference type="EC" id="2.7.13.3" evidence="3"/>
<keyword evidence="4" id="KW-1003">Cell membrane</keyword>
<dbReference type="Pfam" id="PF00512">
    <property type="entry name" value="HisKA"/>
    <property type="match status" value="1"/>
</dbReference>
<proteinExistence type="predicted"/>
<keyword evidence="11 12" id="KW-0472">Membrane</keyword>
<keyword evidence="12" id="KW-0812">Transmembrane</keyword>
<dbReference type="SUPFAM" id="SSF55874">
    <property type="entry name" value="ATPase domain of HSP90 chaperone/DNA topoisomerase II/histidine kinase"/>
    <property type="match status" value="1"/>
</dbReference>
<feature type="transmembrane region" description="Helical" evidence="12">
    <location>
        <begin position="12"/>
        <end position="34"/>
    </location>
</feature>
<dbReference type="Gene3D" id="6.10.340.10">
    <property type="match status" value="1"/>
</dbReference>
<dbReference type="Pfam" id="PF02518">
    <property type="entry name" value="HATPase_c"/>
    <property type="match status" value="1"/>
</dbReference>
<dbReference type="InterPro" id="IPR004358">
    <property type="entry name" value="Sig_transdc_His_kin-like_C"/>
</dbReference>
<dbReference type="Proteomes" id="UP001161691">
    <property type="component" value="Unassembled WGS sequence"/>
</dbReference>
<evidence type="ECO:0000259" key="14">
    <source>
        <dbReference type="PROSITE" id="PS50885"/>
    </source>
</evidence>
<dbReference type="InterPro" id="IPR036097">
    <property type="entry name" value="HisK_dim/P_sf"/>
</dbReference>
<keyword evidence="5" id="KW-0597">Phosphoprotein</keyword>
<accession>A0ABT6TEI9</accession>
<comment type="caution">
    <text evidence="15">The sequence shown here is derived from an EMBL/GenBank/DDBJ whole genome shotgun (WGS) entry which is preliminary data.</text>
</comment>
<dbReference type="InterPro" id="IPR050351">
    <property type="entry name" value="BphY/WalK/GraS-like"/>
</dbReference>
<dbReference type="CDD" id="cd00075">
    <property type="entry name" value="HATPase"/>
    <property type="match status" value="1"/>
</dbReference>
<evidence type="ECO:0000256" key="5">
    <source>
        <dbReference type="ARBA" id="ARBA00022553"/>
    </source>
</evidence>
<reference evidence="15" key="1">
    <citation type="submission" date="2023-04" db="EMBL/GenBank/DDBJ databases">
        <title>Comparative genomic analysis of Cohnella hashimotonis sp. nov., isolated from the International Space Station.</title>
        <authorList>
            <person name="Venkateswaran K."/>
            <person name="Simpson A."/>
        </authorList>
    </citation>
    <scope>NUCLEOTIDE SEQUENCE</scope>
    <source>
        <strain evidence="15">F6_2S_P_1</strain>
    </source>
</reference>
<evidence type="ECO:0000256" key="8">
    <source>
        <dbReference type="ARBA" id="ARBA00022777"/>
    </source>
</evidence>
<dbReference type="PROSITE" id="PS50885">
    <property type="entry name" value="HAMP"/>
    <property type="match status" value="1"/>
</dbReference>
<comment type="subcellular location">
    <subcellularLocation>
        <location evidence="2">Cell membrane</location>
        <topology evidence="2">Multi-pass membrane protein</topology>
    </subcellularLocation>
</comment>
<feature type="domain" description="HAMP" evidence="14">
    <location>
        <begin position="197"/>
        <end position="249"/>
    </location>
</feature>
<dbReference type="RefSeq" id="WP_282908190.1">
    <property type="nucleotide sequence ID" value="NZ_JAGRPV010000001.1"/>
</dbReference>
<dbReference type="Gene3D" id="1.10.287.130">
    <property type="match status" value="1"/>
</dbReference>
<evidence type="ECO:0000256" key="12">
    <source>
        <dbReference type="SAM" id="Phobius"/>
    </source>
</evidence>
<dbReference type="PROSITE" id="PS50109">
    <property type="entry name" value="HIS_KIN"/>
    <property type="match status" value="1"/>
</dbReference>
<dbReference type="GO" id="GO:0005524">
    <property type="term" value="F:ATP binding"/>
    <property type="evidence" value="ECO:0007669"/>
    <property type="project" value="UniProtKB-KW"/>
</dbReference>
<keyword evidence="7" id="KW-0547">Nucleotide-binding</keyword>
<dbReference type="CDD" id="cd06225">
    <property type="entry name" value="HAMP"/>
    <property type="match status" value="1"/>
</dbReference>
<evidence type="ECO:0000256" key="9">
    <source>
        <dbReference type="ARBA" id="ARBA00022840"/>
    </source>
</evidence>
<dbReference type="Pfam" id="PF00672">
    <property type="entry name" value="HAMP"/>
    <property type="match status" value="1"/>
</dbReference>
<dbReference type="SUPFAM" id="SSF158472">
    <property type="entry name" value="HAMP domain-like"/>
    <property type="match status" value="1"/>
</dbReference>
<keyword evidence="8" id="KW-0418">Kinase</keyword>
<keyword evidence="10" id="KW-0902">Two-component regulatory system</keyword>
<evidence type="ECO:0000313" key="16">
    <source>
        <dbReference type="Proteomes" id="UP001161691"/>
    </source>
</evidence>
<dbReference type="SUPFAM" id="SSF47384">
    <property type="entry name" value="Homodimeric domain of signal transducing histidine kinase"/>
    <property type="match status" value="1"/>
</dbReference>
<evidence type="ECO:0000256" key="2">
    <source>
        <dbReference type="ARBA" id="ARBA00004651"/>
    </source>
</evidence>
<dbReference type="InterPro" id="IPR036890">
    <property type="entry name" value="HATPase_C_sf"/>
</dbReference>
<feature type="transmembrane region" description="Helical" evidence="12">
    <location>
        <begin position="172"/>
        <end position="195"/>
    </location>
</feature>
<evidence type="ECO:0000256" key="1">
    <source>
        <dbReference type="ARBA" id="ARBA00000085"/>
    </source>
</evidence>
<evidence type="ECO:0000256" key="7">
    <source>
        <dbReference type="ARBA" id="ARBA00022741"/>
    </source>
</evidence>
<evidence type="ECO:0000259" key="13">
    <source>
        <dbReference type="PROSITE" id="PS50109"/>
    </source>
</evidence>
<dbReference type="EMBL" id="JAGRPV010000001">
    <property type="protein sequence ID" value="MDI4645240.1"/>
    <property type="molecule type" value="Genomic_DNA"/>
</dbReference>
<dbReference type="InterPro" id="IPR005467">
    <property type="entry name" value="His_kinase_dom"/>
</dbReference>
<dbReference type="PANTHER" id="PTHR42878:SF7">
    <property type="entry name" value="SENSOR HISTIDINE KINASE GLRK"/>
    <property type="match status" value="1"/>
</dbReference>
<evidence type="ECO:0000256" key="6">
    <source>
        <dbReference type="ARBA" id="ARBA00022679"/>
    </source>
</evidence>